<reference evidence="2" key="1">
    <citation type="journal article" date="2023" name="Nat. Plants">
        <title>Single-cell RNA sequencing provides a high-resolution roadmap for understanding the multicellular compartmentation of specialized metabolism.</title>
        <authorList>
            <person name="Sun S."/>
            <person name="Shen X."/>
            <person name="Li Y."/>
            <person name="Li Y."/>
            <person name="Wang S."/>
            <person name="Li R."/>
            <person name="Zhang H."/>
            <person name="Shen G."/>
            <person name="Guo B."/>
            <person name="Wei J."/>
            <person name="Xu J."/>
            <person name="St-Pierre B."/>
            <person name="Chen S."/>
            <person name="Sun C."/>
        </authorList>
    </citation>
    <scope>NUCLEOTIDE SEQUENCE [LARGE SCALE GENOMIC DNA]</scope>
</reference>
<evidence type="ECO:0000313" key="2">
    <source>
        <dbReference type="Proteomes" id="UP001060085"/>
    </source>
</evidence>
<comment type="caution">
    <text evidence="1">The sequence shown here is derived from an EMBL/GenBank/DDBJ whole genome shotgun (WGS) entry which is preliminary data.</text>
</comment>
<dbReference type="Proteomes" id="UP001060085">
    <property type="component" value="Linkage Group LG01"/>
</dbReference>
<keyword evidence="2" id="KW-1185">Reference proteome</keyword>
<protein>
    <submittedName>
        <fullName evidence="1">Uncharacterized protein</fullName>
    </submittedName>
</protein>
<organism evidence="1 2">
    <name type="scientific">Catharanthus roseus</name>
    <name type="common">Madagascar periwinkle</name>
    <name type="synonym">Vinca rosea</name>
    <dbReference type="NCBI Taxonomy" id="4058"/>
    <lineage>
        <taxon>Eukaryota</taxon>
        <taxon>Viridiplantae</taxon>
        <taxon>Streptophyta</taxon>
        <taxon>Embryophyta</taxon>
        <taxon>Tracheophyta</taxon>
        <taxon>Spermatophyta</taxon>
        <taxon>Magnoliopsida</taxon>
        <taxon>eudicotyledons</taxon>
        <taxon>Gunneridae</taxon>
        <taxon>Pentapetalae</taxon>
        <taxon>asterids</taxon>
        <taxon>lamiids</taxon>
        <taxon>Gentianales</taxon>
        <taxon>Apocynaceae</taxon>
        <taxon>Rauvolfioideae</taxon>
        <taxon>Vinceae</taxon>
        <taxon>Catharanthinae</taxon>
        <taxon>Catharanthus</taxon>
    </lineage>
</organism>
<name>A0ACC0CA13_CATRO</name>
<accession>A0ACC0CA13</accession>
<evidence type="ECO:0000313" key="1">
    <source>
        <dbReference type="EMBL" id="KAI5681771.1"/>
    </source>
</evidence>
<dbReference type="EMBL" id="CM044701">
    <property type="protein sequence ID" value="KAI5681771.1"/>
    <property type="molecule type" value="Genomic_DNA"/>
</dbReference>
<sequence length="143" mass="16543">MQQSGSTDKVRILKRGHRNQVPASRSQYQPNTIRAFDYQITALSKLVKTGYRFLGHLLGLPWDQPHLRSSSSGSTLPSLNRLRHRKRPSYGGLATYSAILWHFRTQDHNKNCNPGWNEVLICVYNRKAIFPTDRSESSHEYFQ</sequence>
<proteinExistence type="predicted"/>
<gene>
    <name evidence="1" type="ORF">M9H77_02999</name>
</gene>